<reference evidence="2 3" key="1">
    <citation type="submission" date="2024-02" db="EMBL/GenBank/DDBJ databases">
        <title>Chromosome-scale genome assembly of the rough periwinkle Littorina saxatilis.</title>
        <authorList>
            <person name="De Jode A."/>
            <person name="Faria R."/>
            <person name="Formenti G."/>
            <person name="Sims Y."/>
            <person name="Smith T.P."/>
            <person name="Tracey A."/>
            <person name="Wood J.M.D."/>
            <person name="Zagrodzka Z.B."/>
            <person name="Johannesson K."/>
            <person name="Butlin R.K."/>
            <person name="Leder E.H."/>
        </authorList>
    </citation>
    <scope>NUCLEOTIDE SEQUENCE [LARGE SCALE GENOMIC DNA]</scope>
    <source>
        <strain evidence="2">Snail1</strain>
        <tissue evidence="2">Muscle</tissue>
    </source>
</reference>
<feature type="transmembrane region" description="Helical" evidence="1">
    <location>
        <begin position="12"/>
        <end position="34"/>
    </location>
</feature>
<keyword evidence="1" id="KW-1133">Transmembrane helix</keyword>
<sequence length="135" mass="14654">MAEGVCSRKRAKIVVVALIIVCIVAASIGLIVYLSDKGNDKSSKDSAKSNGPEPIFRLPANVVPLHYELQWTPDIYRADPANFRLSGNVVIRMLCKEVTSLIIMHAVGLDISRDGMNVTSLNNGVTAPTVKVRFC</sequence>
<evidence type="ECO:0000313" key="2">
    <source>
        <dbReference type="EMBL" id="KAK7105575.1"/>
    </source>
</evidence>
<keyword evidence="1" id="KW-0812">Transmembrane</keyword>
<comment type="caution">
    <text evidence="2">The sequence shown here is derived from an EMBL/GenBank/DDBJ whole genome shotgun (WGS) entry which is preliminary data.</text>
</comment>
<gene>
    <name evidence="2" type="ORF">V1264_016939</name>
</gene>
<dbReference type="Gene3D" id="2.60.40.1730">
    <property type="entry name" value="tricorn interacting facor f3 domain"/>
    <property type="match status" value="1"/>
</dbReference>
<proteinExistence type="predicted"/>
<keyword evidence="1" id="KW-0472">Membrane</keyword>
<evidence type="ECO:0000313" key="3">
    <source>
        <dbReference type="Proteomes" id="UP001374579"/>
    </source>
</evidence>
<evidence type="ECO:0000256" key="1">
    <source>
        <dbReference type="SAM" id="Phobius"/>
    </source>
</evidence>
<dbReference type="Proteomes" id="UP001374579">
    <property type="component" value="Unassembled WGS sequence"/>
</dbReference>
<dbReference type="EMBL" id="JBAMIC010000007">
    <property type="protein sequence ID" value="KAK7105575.1"/>
    <property type="molecule type" value="Genomic_DNA"/>
</dbReference>
<name>A0AAN9GG61_9CAEN</name>
<dbReference type="InterPro" id="IPR042097">
    <property type="entry name" value="Aminopeptidase_N-like_N_sf"/>
</dbReference>
<keyword evidence="3" id="KW-1185">Reference proteome</keyword>
<protein>
    <submittedName>
        <fullName evidence="2">Uncharacterized protein</fullName>
    </submittedName>
</protein>
<dbReference type="SUPFAM" id="SSF63737">
    <property type="entry name" value="Leukotriene A4 hydrolase N-terminal domain"/>
    <property type="match status" value="1"/>
</dbReference>
<accession>A0AAN9GG61</accession>
<dbReference type="AlphaFoldDB" id="A0AAN9GG61"/>
<organism evidence="2 3">
    <name type="scientific">Littorina saxatilis</name>
    <dbReference type="NCBI Taxonomy" id="31220"/>
    <lineage>
        <taxon>Eukaryota</taxon>
        <taxon>Metazoa</taxon>
        <taxon>Spiralia</taxon>
        <taxon>Lophotrochozoa</taxon>
        <taxon>Mollusca</taxon>
        <taxon>Gastropoda</taxon>
        <taxon>Caenogastropoda</taxon>
        <taxon>Littorinimorpha</taxon>
        <taxon>Littorinoidea</taxon>
        <taxon>Littorinidae</taxon>
        <taxon>Littorina</taxon>
    </lineage>
</organism>